<proteinExistence type="predicted"/>
<comment type="caution">
    <text evidence="4">The sequence shown here is derived from an EMBL/GenBank/DDBJ whole genome shotgun (WGS) entry which is preliminary data.</text>
</comment>
<evidence type="ECO:0000256" key="1">
    <source>
        <dbReference type="ARBA" id="ARBA00022630"/>
    </source>
</evidence>
<dbReference type="Gene3D" id="3.20.20.70">
    <property type="entry name" value="Aldolase class I"/>
    <property type="match status" value="1"/>
</dbReference>
<feature type="domain" description="NADH:flavin oxidoreductase/NADH oxidase N-terminal" evidence="3">
    <location>
        <begin position="8"/>
        <end position="332"/>
    </location>
</feature>
<keyword evidence="5" id="KW-1185">Reference proteome</keyword>
<dbReference type="SUPFAM" id="SSF51395">
    <property type="entry name" value="FMN-linked oxidoreductases"/>
    <property type="match status" value="1"/>
</dbReference>
<dbReference type="InterPro" id="IPR013785">
    <property type="entry name" value="Aldolase_TIM"/>
</dbReference>
<sequence>MKERYQFLFEPLYLPNQIRLKNRVVMAPMTHMSSQPDGSISDQEVEYYARRAQGVSMVITAATWVTPNGGIPGAPAADRDAVIPGLRKLASAIQEQGAKAILQIFHSGRQASLTGDLVSASAVPEQKEGAIVPRELTENEAEELIHAYGQAARRAVEAGFDGVEIHGANGNLLHQFFSPFTNRRSDRFGGTLEKRMTFALEIVDEVKRIAAVHAKKPFIIGYRLSPEEPDTPGITMAETLPFVDALAMKGLDYLHISLKNYEAVPRRGIVDSRTRLAIIQERAGRQLPVIGVGNVQTPEDAIKALQTGVQLVALGRVLVMEPDWMKLIAEGDEDGVQTTLSLQDQHKLVIPNGMWQLILSVPGWFPVAQEP</sequence>
<dbReference type="InterPro" id="IPR001155">
    <property type="entry name" value="OxRdtase_FMN_N"/>
</dbReference>
<protein>
    <submittedName>
        <fullName evidence="4">NADH-dependent flavin oxidoreductase</fullName>
    </submittedName>
</protein>
<accession>A0A9X2B297</accession>
<dbReference type="Proteomes" id="UP001139347">
    <property type="component" value="Unassembled WGS sequence"/>
</dbReference>
<dbReference type="Pfam" id="PF00724">
    <property type="entry name" value="Oxidored_FMN"/>
    <property type="match status" value="1"/>
</dbReference>
<keyword evidence="1" id="KW-0285">Flavoprotein</keyword>
<dbReference type="CDD" id="cd04735">
    <property type="entry name" value="OYE_like_4_FMN"/>
    <property type="match status" value="1"/>
</dbReference>
<gene>
    <name evidence="4" type="ORF">MUG84_11120</name>
</gene>
<dbReference type="RefSeq" id="WP_244725093.1">
    <property type="nucleotide sequence ID" value="NZ_JALIRP010000004.1"/>
</dbReference>
<keyword evidence="2" id="KW-0560">Oxidoreductase</keyword>
<name>A0A9X2B297_9BACL</name>
<reference evidence="4" key="1">
    <citation type="submission" date="2022-04" db="EMBL/GenBank/DDBJ databases">
        <title>Paenibacillus mangrovi sp. nov., a novel endophytic bacterium isolated from bark of Kandelia candel.</title>
        <authorList>
            <person name="Tuo L."/>
        </authorList>
    </citation>
    <scope>NUCLEOTIDE SEQUENCE</scope>
    <source>
        <strain evidence="4">KQZ6P-2</strain>
    </source>
</reference>
<dbReference type="PANTHER" id="PTHR43656:SF2">
    <property type="entry name" value="BINDING OXIDOREDUCTASE, PUTATIVE (AFU_ORTHOLOGUE AFUA_2G08260)-RELATED"/>
    <property type="match status" value="1"/>
</dbReference>
<organism evidence="4 5">
    <name type="scientific">Paenibacillus mangrovi</name>
    <dbReference type="NCBI Taxonomy" id="2931978"/>
    <lineage>
        <taxon>Bacteria</taxon>
        <taxon>Bacillati</taxon>
        <taxon>Bacillota</taxon>
        <taxon>Bacilli</taxon>
        <taxon>Bacillales</taxon>
        <taxon>Paenibacillaceae</taxon>
        <taxon>Paenibacillus</taxon>
    </lineage>
</organism>
<evidence type="ECO:0000313" key="5">
    <source>
        <dbReference type="Proteomes" id="UP001139347"/>
    </source>
</evidence>
<dbReference type="AlphaFoldDB" id="A0A9X2B297"/>
<dbReference type="GO" id="GO:0016491">
    <property type="term" value="F:oxidoreductase activity"/>
    <property type="evidence" value="ECO:0007669"/>
    <property type="project" value="UniProtKB-KW"/>
</dbReference>
<dbReference type="PANTHER" id="PTHR43656">
    <property type="entry name" value="BINDING OXIDOREDUCTASE, PUTATIVE (AFU_ORTHOLOGUE AFUA_2G08260)-RELATED"/>
    <property type="match status" value="1"/>
</dbReference>
<dbReference type="GO" id="GO:0010181">
    <property type="term" value="F:FMN binding"/>
    <property type="evidence" value="ECO:0007669"/>
    <property type="project" value="InterPro"/>
</dbReference>
<evidence type="ECO:0000313" key="4">
    <source>
        <dbReference type="EMBL" id="MCJ8012284.1"/>
    </source>
</evidence>
<evidence type="ECO:0000256" key="2">
    <source>
        <dbReference type="ARBA" id="ARBA00023002"/>
    </source>
</evidence>
<dbReference type="InterPro" id="IPR051799">
    <property type="entry name" value="NADH_flavin_oxidoreductase"/>
</dbReference>
<evidence type="ECO:0000259" key="3">
    <source>
        <dbReference type="Pfam" id="PF00724"/>
    </source>
</evidence>
<dbReference type="EMBL" id="JALIRP010000004">
    <property type="protein sequence ID" value="MCJ8012284.1"/>
    <property type="molecule type" value="Genomic_DNA"/>
</dbReference>